<gene>
    <name evidence="6" type="ORF">H9786_05370</name>
</gene>
<sequence length="271" mass="29274">MSRRLVITADDLGRDEATDATITSLAADGLITATSLIVLSPHAAAALGPIRDLGLDPGLHATLSSEQGIAPWRPLSDAAGLAADQGKLSSDPRRALATATAQEVLTELDAQLTWMHDHGARPRVLDNHAGTLYGIHGRSFLTQTLRWCAFHALALRLPRHPGTLLAAEPHLAAAHRAAVELADQLAVPLPAAICTNRATAAQHGRYENLREHMIAQVRTLPQGTSELFLHPSSAPGERLRARRWEARLLRDPLWHEALAQEVDELVAGWHP</sequence>
<reference evidence="6" key="2">
    <citation type="submission" date="2021-04" db="EMBL/GenBank/DDBJ databases">
        <authorList>
            <person name="Gilroy R."/>
        </authorList>
    </citation>
    <scope>NUCLEOTIDE SEQUENCE</scope>
    <source>
        <strain evidence="6">ChiHjej13B12-24818</strain>
    </source>
</reference>
<dbReference type="GO" id="GO:0046872">
    <property type="term" value="F:metal ion binding"/>
    <property type="evidence" value="ECO:0007669"/>
    <property type="project" value="UniProtKB-KW"/>
</dbReference>
<protein>
    <submittedName>
        <fullName evidence="6">ChbG/HpnK family deacetylase</fullName>
    </submittedName>
</protein>
<dbReference type="InterPro" id="IPR006879">
    <property type="entry name" value="YdjC-like"/>
</dbReference>
<dbReference type="EMBL" id="DWZH01000038">
    <property type="protein sequence ID" value="HJB09945.1"/>
    <property type="molecule type" value="Genomic_DNA"/>
</dbReference>
<dbReference type="GO" id="GO:0005975">
    <property type="term" value="P:carbohydrate metabolic process"/>
    <property type="evidence" value="ECO:0007669"/>
    <property type="project" value="InterPro"/>
</dbReference>
<keyword evidence="2" id="KW-0479">Metal-binding</keyword>
<proteinExistence type="predicted"/>
<keyword evidence="5" id="KW-0119">Carbohydrate metabolism</keyword>
<evidence type="ECO:0000256" key="4">
    <source>
        <dbReference type="ARBA" id="ARBA00022842"/>
    </source>
</evidence>
<dbReference type="Gene3D" id="3.20.20.370">
    <property type="entry name" value="Glycoside hydrolase/deacetylase"/>
    <property type="match status" value="1"/>
</dbReference>
<evidence type="ECO:0000256" key="5">
    <source>
        <dbReference type="ARBA" id="ARBA00023277"/>
    </source>
</evidence>
<dbReference type="InterPro" id="IPR011330">
    <property type="entry name" value="Glyco_hydro/deAcase_b/a-brl"/>
</dbReference>
<accession>A0A9D2LCD5</accession>
<dbReference type="PANTHER" id="PTHR31609">
    <property type="entry name" value="YDJC DEACETYLASE FAMILY MEMBER"/>
    <property type="match status" value="1"/>
</dbReference>
<name>A0A9D2LCD5_9MICO</name>
<organism evidence="6 7">
    <name type="scientific">Candidatus Brachybacterium merdavium</name>
    <dbReference type="NCBI Taxonomy" id="2838513"/>
    <lineage>
        <taxon>Bacteria</taxon>
        <taxon>Bacillati</taxon>
        <taxon>Actinomycetota</taxon>
        <taxon>Actinomycetes</taxon>
        <taxon>Micrococcales</taxon>
        <taxon>Dermabacteraceae</taxon>
        <taxon>Brachybacterium</taxon>
    </lineage>
</organism>
<evidence type="ECO:0000313" key="7">
    <source>
        <dbReference type="Proteomes" id="UP000823823"/>
    </source>
</evidence>
<dbReference type="AlphaFoldDB" id="A0A9D2LCD5"/>
<keyword evidence="4" id="KW-0460">Magnesium</keyword>
<evidence type="ECO:0000256" key="1">
    <source>
        <dbReference type="ARBA" id="ARBA00001946"/>
    </source>
</evidence>
<keyword evidence="3" id="KW-0378">Hydrolase</keyword>
<dbReference type="GO" id="GO:0019213">
    <property type="term" value="F:deacetylase activity"/>
    <property type="evidence" value="ECO:0007669"/>
    <property type="project" value="TreeGrafter"/>
</dbReference>
<evidence type="ECO:0000256" key="2">
    <source>
        <dbReference type="ARBA" id="ARBA00022723"/>
    </source>
</evidence>
<dbReference type="Proteomes" id="UP000823823">
    <property type="component" value="Unassembled WGS sequence"/>
</dbReference>
<comment type="cofactor">
    <cofactor evidence="1">
        <name>Mg(2+)</name>
        <dbReference type="ChEBI" id="CHEBI:18420"/>
    </cofactor>
</comment>
<evidence type="ECO:0000313" key="6">
    <source>
        <dbReference type="EMBL" id="HJB09945.1"/>
    </source>
</evidence>
<evidence type="ECO:0000256" key="3">
    <source>
        <dbReference type="ARBA" id="ARBA00022801"/>
    </source>
</evidence>
<comment type="caution">
    <text evidence="6">The sequence shown here is derived from an EMBL/GenBank/DDBJ whole genome shotgun (WGS) entry which is preliminary data.</text>
</comment>
<dbReference type="GO" id="GO:0016787">
    <property type="term" value="F:hydrolase activity"/>
    <property type="evidence" value="ECO:0007669"/>
    <property type="project" value="UniProtKB-KW"/>
</dbReference>
<dbReference type="PANTHER" id="PTHR31609:SF1">
    <property type="entry name" value="CARBOHYDRATE DEACETYLASE"/>
    <property type="match status" value="1"/>
</dbReference>
<reference evidence="6" key="1">
    <citation type="journal article" date="2021" name="PeerJ">
        <title>Extensive microbial diversity within the chicken gut microbiome revealed by metagenomics and culture.</title>
        <authorList>
            <person name="Gilroy R."/>
            <person name="Ravi A."/>
            <person name="Getino M."/>
            <person name="Pursley I."/>
            <person name="Horton D.L."/>
            <person name="Alikhan N.F."/>
            <person name="Baker D."/>
            <person name="Gharbi K."/>
            <person name="Hall N."/>
            <person name="Watson M."/>
            <person name="Adriaenssens E.M."/>
            <person name="Foster-Nyarko E."/>
            <person name="Jarju S."/>
            <person name="Secka A."/>
            <person name="Antonio M."/>
            <person name="Oren A."/>
            <person name="Chaudhuri R.R."/>
            <person name="La Ragione R."/>
            <person name="Hildebrand F."/>
            <person name="Pallen M.J."/>
        </authorList>
    </citation>
    <scope>NUCLEOTIDE SEQUENCE</scope>
    <source>
        <strain evidence="6">ChiHjej13B12-24818</strain>
    </source>
</reference>
<dbReference type="SUPFAM" id="SSF88713">
    <property type="entry name" value="Glycoside hydrolase/deacetylase"/>
    <property type="match status" value="1"/>
</dbReference>
<dbReference type="Pfam" id="PF04794">
    <property type="entry name" value="YdjC"/>
    <property type="match status" value="1"/>
</dbReference>